<protein>
    <submittedName>
        <fullName evidence="1">Uncharacterized protein</fullName>
    </submittedName>
</protein>
<keyword evidence="2" id="KW-1185">Reference proteome</keyword>
<accession>A0ABR3G2S2</accession>
<reference evidence="1 2" key="1">
    <citation type="submission" date="2024-02" db="EMBL/GenBank/DDBJ databases">
        <title>Discinaceae phylogenomics.</title>
        <authorList>
            <person name="Dirks A.C."/>
            <person name="James T.Y."/>
        </authorList>
    </citation>
    <scope>NUCLEOTIDE SEQUENCE [LARGE SCALE GENOMIC DNA]</scope>
    <source>
        <strain evidence="1 2">ACD0624</strain>
    </source>
</reference>
<dbReference type="EMBL" id="JBBBZM010000946">
    <property type="protein sequence ID" value="KAL0630229.1"/>
    <property type="molecule type" value="Genomic_DNA"/>
</dbReference>
<dbReference type="Proteomes" id="UP001447188">
    <property type="component" value="Unassembled WGS sequence"/>
</dbReference>
<evidence type="ECO:0000313" key="2">
    <source>
        <dbReference type="Proteomes" id="UP001447188"/>
    </source>
</evidence>
<sequence length="145" mass="15393">MARVQKIGLSAKEIELGVQGYLFVDLDAGKVLPSYPGISASNIACDKLTRVGAIKKTELLDCGENTLTNRQLLANVVAKSYGFGAKVVVIDVELTSQPNGVLASGNEMLKDVLKKNESIPTFSVVAADPQPVDSDESTLTTRAKL</sequence>
<comment type="caution">
    <text evidence="1">The sequence shown here is derived from an EMBL/GenBank/DDBJ whole genome shotgun (WGS) entry which is preliminary data.</text>
</comment>
<evidence type="ECO:0000313" key="1">
    <source>
        <dbReference type="EMBL" id="KAL0630229.1"/>
    </source>
</evidence>
<gene>
    <name evidence="1" type="ORF">Q9L58_010924</name>
</gene>
<proteinExistence type="predicted"/>
<name>A0ABR3G2S2_9PEZI</name>
<organism evidence="1 2">
    <name type="scientific">Discina gigas</name>
    <dbReference type="NCBI Taxonomy" id="1032678"/>
    <lineage>
        <taxon>Eukaryota</taxon>
        <taxon>Fungi</taxon>
        <taxon>Dikarya</taxon>
        <taxon>Ascomycota</taxon>
        <taxon>Pezizomycotina</taxon>
        <taxon>Pezizomycetes</taxon>
        <taxon>Pezizales</taxon>
        <taxon>Discinaceae</taxon>
        <taxon>Discina</taxon>
    </lineage>
</organism>